<evidence type="ECO:0000259" key="12">
    <source>
        <dbReference type="Pfam" id="PF20258"/>
    </source>
</evidence>
<dbReference type="Gene3D" id="3.40.50.620">
    <property type="entry name" value="HUPs"/>
    <property type="match status" value="1"/>
</dbReference>
<dbReference type="EMBL" id="VTPC01007750">
    <property type="protein sequence ID" value="KAF2893696.1"/>
    <property type="molecule type" value="Genomic_DNA"/>
</dbReference>
<dbReference type="PANTHER" id="PTHR11933">
    <property type="entry name" value="TRNA 5-METHYLAMINOMETHYL-2-THIOURIDYLATE -METHYLTRANSFERASE"/>
    <property type="match status" value="1"/>
</dbReference>
<dbReference type="GO" id="GO:0002143">
    <property type="term" value="P:tRNA wobble position uridine thiolation"/>
    <property type="evidence" value="ECO:0007669"/>
    <property type="project" value="TreeGrafter"/>
</dbReference>
<dbReference type="SUPFAM" id="SSF52402">
    <property type="entry name" value="Adenine nucleotide alpha hydrolases-like"/>
    <property type="match status" value="1"/>
</dbReference>
<dbReference type="InterPro" id="IPR014729">
    <property type="entry name" value="Rossmann-like_a/b/a_fold"/>
</dbReference>
<dbReference type="InterPro" id="IPR046885">
    <property type="entry name" value="MnmA-like_C"/>
</dbReference>
<keyword evidence="4" id="KW-0820">tRNA-binding</keyword>
<dbReference type="AlphaFoldDB" id="A0A8K0CYD9"/>
<dbReference type="OrthoDB" id="3685at2759"/>
<evidence type="ECO:0000256" key="10">
    <source>
        <dbReference type="ARBA" id="ARBA00023157"/>
    </source>
</evidence>
<gene>
    <name evidence="14" type="ORF">ILUMI_12469</name>
</gene>
<evidence type="ECO:0000313" key="14">
    <source>
        <dbReference type="EMBL" id="KAF2893696.1"/>
    </source>
</evidence>
<dbReference type="GO" id="GO:0061708">
    <property type="term" value="F:tRNA-5-taurinomethyluridine 2-sulfurtransferase"/>
    <property type="evidence" value="ECO:0007669"/>
    <property type="project" value="UniProtKB-EC"/>
</dbReference>
<evidence type="ECO:0000256" key="2">
    <source>
        <dbReference type="ARBA" id="ARBA00006191"/>
    </source>
</evidence>
<sequence>MFPLGELTKPVVKKIAIENGLEQIARKKESMGICFIGSRNFQKFISEYVDNRPGNFIDVDTGKIVETHNGIHQWTLGQRTKISGCPVAYFTAKKNCNTNDIYVAQGTHHPALFSGLLYTSPPYWIHSRPKELEDGGIYDCDFKFQHVENFIPCKISETHKGLVVILQTNRRALTPGQFAVFYKNDECLGSAKIVNAGPSNFILHWLENNNLRNVSDLLVYKNKLFRHTNVKEIDNTKNEFHTGEDDISEKENNDVHEIKHKLEI</sequence>
<comment type="function">
    <text evidence="1">Catalyzes the 2-thiolation of uridine at the wobble position (U34) of mitochondrial tRNA(Lys), tRNA(Glu) and tRNA(Gln). Required for the formation of 5-taurinomethyl-2-thiouridine (tm5s2U) of mitochondrial tRNA(Lys), tRNA(Glu), and tRNA(Gln) at the wobble position. ATP is required to activate the C2 atom of the wobble base.</text>
</comment>
<feature type="domain" description="tRNA-specific 2-thiouridylase MnmA-like C-terminal" evidence="12">
    <location>
        <begin position="117"/>
        <end position="193"/>
    </location>
</feature>
<evidence type="ECO:0000259" key="13">
    <source>
        <dbReference type="Pfam" id="PF20259"/>
    </source>
</evidence>
<dbReference type="GO" id="GO:0000049">
    <property type="term" value="F:tRNA binding"/>
    <property type="evidence" value="ECO:0007669"/>
    <property type="project" value="UniProtKB-KW"/>
</dbReference>
<dbReference type="Pfam" id="PF03054">
    <property type="entry name" value="tRNA_Me_trans"/>
    <property type="match status" value="1"/>
</dbReference>
<evidence type="ECO:0000256" key="7">
    <source>
        <dbReference type="ARBA" id="ARBA00022741"/>
    </source>
</evidence>
<dbReference type="GO" id="GO:0005524">
    <property type="term" value="F:ATP binding"/>
    <property type="evidence" value="ECO:0007669"/>
    <property type="project" value="UniProtKB-KW"/>
</dbReference>
<dbReference type="FunFam" id="2.30.30.280:FF:000001">
    <property type="entry name" value="tRNA-specific 2-thiouridylase MnmA"/>
    <property type="match status" value="1"/>
</dbReference>
<evidence type="ECO:0000256" key="9">
    <source>
        <dbReference type="ARBA" id="ARBA00022884"/>
    </source>
</evidence>
<dbReference type="Gene3D" id="2.30.30.280">
    <property type="entry name" value="Adenine nucleotide alpha hydrolases-like domains"/>
    <property type="match status" value="1"/>
</dbReference>
<dbReference type="GO" id="GO:0005739">
    <property type="term" value="C:mitochondrion"/>
    <property type="evidence" value="ECO:0007669"/>
    <property type="project" value="TreeGrafter"/>
</dbReference>
<keyword evidence="5" id="KW-0808">Transferase</keyword>
<evidence type="ECO:0000256" key="8">
    <source>
        <dbReference type="ARBA" id="ARBA00022840"/>
    </source>
</evidence>
<dbReference type="InterPro" id="IPR023382">
    <property type="entry name" value="MnmA-like_central_sf"/>
</dbReference>
<keyword evidence="8" id="KW-0067">ATP-binding</keyword>
<reference evidence="14" key="1">
    <citation type="submission" date="2019-08" db="EMBL/GenBank/DDBJ databases">
        <title>The genome of the North American firefly Photinus pyralis.</title>
        <authorList>
            <consortium name="Photinus pyralis genome working group"/>
            <person name="Fallon T.R."/>
            <person name="Sander Lower S.E."/>
            <person name="Weng J.-K."/>
        </authorList>
    </citation>
    <scope>NUCLEOTIDE SEQUENCE</scope>
    <source>
        <strain evidence="14">TRF0915ILg1</strain>
        <tissue evidence="14">Whole body</tissue>
    </source>
</reference>
<dbReference type="Pfam" id="PF20258">
    <property type="entry name" value="tRNA_Me_trans_C"/>
    <property type="match status" value="1"/>
</dbReference>
<name>A0A8K0CYD9_IGNLU</name>
<evidence type="ECO:0000256" key="11">
    <source>
        <dbReference type="ARBA" id="ARBA00049564"/>
    </source>
</evidence>
<evidence type="ECO:0000256" key="5">
    <source>
        <dbReference type="ARBA" id="ARBA00022679"/>
    </source>
</evidence>
<dbReference type="PANTHER" id="PTHR11933:SF5">
    <property type="entry name" value="MITOCHONDRIAL TRNA-SPECIFIC 2-THIOURIDYLASE 1"/>
    <property type="match status" value="1"/>
</dbReference>
<keyword evidence="9" id="KW-0694">RNA-binding</keyword>
<proteinExistence type="inferred from homology"/>
<dbReference type="Proteomes" id="UP000801492">
    <property type="component" value="Unassembled WGS sequence"/>
</dbReference>
<dbReference type="Pfam" id="PF20259">
    <property type="entry name" value="tRNA_Me_trans_M"/>
    <property type="match status" value="1"/>
</dbReference>
<accession>A0A8K0CYD9</accession>
<dbReference type="EC" id="2.8.1.14" evidence="3"/>
<protein>
    <recommendedName>
        <fullName evidence="3">tRNA-5-taurinomethyluridine 2-sulfurtransferase</fullName>
        <ecNumber evidence="3">2.8.1.14</ecNumber>
    </recommendedName>
</protein>
<comment type="caution">
    <text evidence="14">The sequence shown here is derived from an EMBL/GenBank/DDBJ whole genome shotgun (WGS) entry which is preliminary data.</text>
</comment>
<keyword evidence="7" id="KW-0547">Nucleotide-binding</keyword>
<keyword evidence="15" id="KW-1185">Reference proteome</keyword>
<evidence type="ECO:0000256" key="1">
    <source>
        <dbReference type="ARBA" id="ARBA00003986"/>
    </source>
</evidence>
<keyword evidence="6" id="KW-0819">tRNA processing</keyword>
<evidence type="ECO:0000256" key="4">
    <source>
        <dbReference type="ARBA" id="ARBA00022555"/>
    </source>
</evidence>
<evidence type="ECO:0000256" key="6">
    <source>
        <dbReference type="ARBA" id="ARBA00022694"/>
    </source>
</evidence>
<feature type="domain" description="tRNA-specific 2-thiouridylase MnmA-like central" evidence="13">
    <location>
        <begin position="42"/>
        <end position="105"/>
    </location>
</feature>
<keyword evidence="10" id="KW-1015">Disulfide bond</keyword>
<dbReference type="InterPro" id="IPR046884">
    <property type="entry name" value="MnmA-like_central"/>
</dbReference>
<dbReference type="Gene3D" id="2.40.30.10">
    <property type="entry name" value="Translation factors"/>
    <property type="match status" value="1"/>
</dbReference>
<evidence type="ECO:0000313" key="15">
    <source>
        <dbReference type="Proteomes" id="UP000801492"/>
    </source>
</evidence>
<evidence type="ECO:0000256" key="3">
    <source>
        <dbReference type="ARBA" id="ARBA00011953"/>
    </source>
</evidence>
<comment type="similarity">
    <text evidence="2">Belongs to the MnmA/TRMU family.</text>
</comment>
<comment type="catalytic activity">
    <reaction evidence="11">
        <text>5-taurinomethyluridine(34) in tRNA + S-sulfanyl-L-cysteinyl-[protein] + AH2 + ATP = 5-taurinomethyl-2-thiouridine(34) in tRNA + L-cysteinyl-[protein] + A + AMP + diphosphate + H(+)</text>
        <dbReference type="Rhea" id="RHEA:47040"/>
        <dbReference type="Rhea" id="RHEA-COMP:10131"/>
        <dbReference type="Rhea" id="RHEA-COMP:11726"/>
        <dbReference type="Rhea" id="RHEA-COMP:11732"/>
        <dbReference type="Rhea" id="RHEA-COMP:11733"/>
        <dbReference type="ChEBI" id="CHEBI:13193"/>
        <dbReference type="ChEBI" id="CHEBI:15378"/>
        <dbReference type="ChEBI" id="CHEBI:17499"/>
        <dbReference type="ChEBI" id="CHEBI:29950"/>
        <dbReference type="ChEBI" id="CHEBI:30616"/>
        <dbReference type="ChEBI" id="CHEBI:33019"/>
        <dbReference type="ChEBI" id="CHEBI:61963"/>
        <dbReference type="ChEBI" id="CHEBI:87171"/>
        <dbReference type="ChEBI" id="CHEBI:87172"/>
        <dbReference type="ChEBI" id="CHEBI:456215"/>
        <dbReference type="EC" id="2.8.1.14"/>
    </reaction>
</comment>
<organism evidence="14 15">
    <name type="scientific">Ignelater luminosus</name>
    <name type="common">Cucubano</name>
    <name type="synonym">Pyrophorus luminosus</name>
    <dbReference type="NCBI Taxonomy" id="2038154"/>
    <lineage>
        <taxon>Eukaryota</taxon>
        <taxon>Metazoa</taxon>
        <taxon>Ecdysozoa</taxon>
        <taxon>Arthropoda</taxon>
        <taxon>Hexapoda</taxon>
        <taxon>Insecta</taxon>
        <taxon>Pterygota</taxon>
        <taxon>Neoptera</taxon>
        <taxon>Endopterygota</taxon>
        <taxon>Coleoptera</taxon>
        <taxon>Polyphaga</taxon>
        <taxon>Elateriformia</taxon>
        <taxon>Elateroidea</taxon>
        <taxon>Elateridae</taxon>
        <taxon>Agrypninae</taxon>
        <taxon>Pyrophorini</taxon>
        <taxon>Ignelater</taxon>
    </lineage>
</organism>